<name>A0AAD6Y461_9AGAR</name>
<reference evidence="2" key="1">
    <citation type="submission" date="2023-03" db="EMBL/GenBank/DDBJ databases">
        <title>Massive genome expansion in bonnet fungi (Mycena s.s.) driven by repeated elements and novel gene families across ecological guilds.</title>
        <authorList>
            <consortium name="Lawrence Berkeley National Laboratory"/>
            <person name="Harder C.B."/>
            <person name="Miyauchi S."/>
            <person name="Viragh M."/>
            <person name="Kuo A."/>
            <person name="Thoen E."/>
            <person name="Andreopoulos B."/>
            <person name="Lu D."/>
            <person name="Skrede I."/>
            <person name="Drula E."/>
            <person name="Henrissat B."/>
            <person name="Morin E."/>
            <person name="Kohler A."/>
            <person name="Barry K."/>
            <person name="LaButti K."/>
            <person name="Morin E."/>
            <person name="Salamov A."/>
            <person name="Lipzen A."/>
            <person name="Mereny Z."/>
            <person name="Hegedus B."/>
            <person name="Baldrian P."/>
            <person name="Stursova M."/>
            <person name="Weitz H."/>
            <person name="Taylor A."/>
            <person name="Grigoriev I.V."/>
            <person name="Nagy L.G."/>
            <person name="Martin F."/>
            <person name="Kauserud H."/>
        </authorList>
    </citation>
    <scope>NUCLEOTIDE SEQUENCE</scope>
    <source>
        <strain evidence="2">9144</strain>
    </source>
</reference>
<keyword evidence="3" id="KW-1185">Reference proteome</keyword>
<comment type="caution">
    <text evidence="2">The sequence shown here is derived from an EMBL/GenBank/DDBJ whole genome shotgun (WGS) entry which is preliminary data.</text>
</comment>
<evidence type="ECO:0000256" key="1">
    <source>
        <dbReference type="SAM" id="MobiDB-lite"/>
    </source>
</evidence>
<dbReference type="Proteomes" id="UP001219525">
    <property type="component" value="Unassembled WGS sequence"/>
</dbReference>
<feature type="region of interest" description="Disordered" evidence="1">
    <location>
        <begin position="275"/>
        <end position="340"/>
    </location>
</feature>
<proteinExistence type="predicted"/>
<accession>A0AAD6Y461</accession>
<gene>
    <name evidence="2" type="ORF">GGX14DRAFT_666739</name>
</gene>
<evidence type="ECO:0000313" key="2">
    <source>
        <dbReference type="EMBL" id="KAJ7198370.1"/>
    </source>
</evidence>
<sequence>MAVAKCKRGGTTTQTASESIMIERRGALLEAPTVDRDRRALGGADAVGSHALDRRAPLALACQAGSALQAVFVLCSIRCACGHLSARGRRRELGWRAWRGVHAWPWGGTQETLSGDGQRTRAARRAQSSPVLTGCAKEARIDREAGGLGARAAGTSTLIERSARGAWVTVTVICCVATSTREIRVCENKRCPRSRCSAQDLWICFRSGDHDGRLRRSRAIWQVTCGGGGSDGVNGVQENSQGTGVIIRWVLERNKEYCVRVWSCAPQRKKKVGFEPSKEQSAWRRRQSTFGKTHGAEVGKSGEGTARVHGKRRRARTSTARTVPALPGGLGEQSSPVYGN</sequence>
<protein>
    <submittedName>
        <fullName evidence="2">Uncharacterized protein</fullName>
    </submittedName>
</protein>
<evidence type="ECO:0000313" key="3">
    <source>
        <dbReference type="Proteomes" id="UP001219525"/>
    </source>
</evidence>
<dbReference type="AlphaFoldDB" id="A0AAD6Y461"/>
<organism evidence="2 3">
    <name type="scientific">Mycena pura</name>
    <dbReference type="NCBI Taxonomy" id="153505"/>
    <lineage>
        <taxon>Eukaryota</taxon>
        <taxon>Fungi</taxon>
        <taxon>Dikarya</taxon>
        <taxon>Basidiomycota</taxon>
        <taxon>Agaricomycotina</taxon>
        <taxon>Agaricomycetes</taxon>
        <taxon>Agaricomycetidae</taxon>
        <taxon>Agaricales</taxon>
        <taxon>Marasmiineae</taxon>
        <taxon>Mycenaceae</taxon>
        <taxon>Mycena</taxon>
    </lineage>
</organism>
<dbReference type="EMBL" id="JARJCW010000073">
    <property type="protein sequence ID" value="KAJ7198370.1"/>
    <property type="molecule type" value="Genomic_DNA"/>
</dbReference>